<keyword evidence="1" id="KW-0732">Signal</keyword>
<name>A0A1G6VG19_9PROT</name>
<evidence type="ECO:0000256" key="1">
    <source>
        <dbReference type="SAM" id="SignalP"/>
    </source>
</evidence>
<protein>
    <submittedName>
        <fullName evidence="3">Imidazolonepropionase</fullName>
    </submittedName>
</protein>
<accession>A0A1G6VG19</accession>
<feature type="chain" id="PRO_5010277834" evidence="1">
    <location>
        <begin position="20"/>
        <end position="437"/>
    </location>
</feature>
<evidence type="ECO:0000259" key="2">
    <source>
        <dbReference type="Pfam" id="PF01979"/>
    </source>
</evidence>
<dbReference type="EMBL" id="FNAK01000002">
    <property type="protein sequence ID" value="SDD52519.1"/>
    <property type="molecule type" value="Genomic_DNA"/>
</dbReference>
<dbReference type="AlphaFoldDB" id="A0A1G6VG19"/>
<dbReference type="Gene3D" id="3.20.20.140">
    <property type="entry name" value="Metal-dependent hydrolases"/>
    <property type="match status" value="1"/>
</dbReference>
<evidence type="ECO:0000313" key="4">
    <source>
        <dbReference type="Proteomes" id="UP000183685"/>
    </source>
</evidence>
<dbReference type="OrthoDB" id="9765769at2"/>
<evidence type="ECO:0000313" key="3">
    <source>
        <dbReference type="EMBL" id="SDD52519.1"/>
    </source>
</evidence>
<sequence>MRFITAIFCILGFAANSSAENIRIENVTVISMDQSTVQEGVVVTIVGERIRHIGTADKAPSLHGAPRIIDGTGKYLIPGLAEMHGHLPASGWDKDRTEDTLFLYLAGGVTTVRGMLGDPVQFDLRQKIELGEIAGPTLYLAAPSLNGRSVTSVEEAIQKTKQYAAAGWDLQKLHGGLSLEEYDAIAATANALGYPFGGHVSADVGIEHSLDAGQISIDHMDGYLQWLGGYERPLTAEDIQKAVDKTLASGAWVVPTQALFNTFYAGADEDPTLPEDEVSALLARPETAYVDKAMLARWEQTARSVRRSAMVVENRRKLLKAFADAGAHVAMGSDAPQTFSVPGFSVWREIEEMVAGGMSAEQILHIGTKAAGDYLKDKDTFGVIKAGARADLILLDADPRADIMNITKQAGVMAAGRWYSRDEIDARLKEIAARHGN</sequence>
<dbReference type="InterPro" id="IPR006680">
    <property type="entry name" value="Amidohydro-rel"/>
</dbReference>
<feature type="domain" description="Amidohydrolase-related" evidence="2">
    <location>
        <begin position="76"/>
        <end position="418"/>
    </location>
</feature>
<dbReference type="Proteomes" id="UP000183685">
    <property type="component" value="Unassembled WGS sequence"/>
</dbReference>
<dbReference type="SUPFAM" id="SSF51556">
    <property type="entry name" value="Metallo-dependent hydrolases"/>
    <property type="match status" value="1"/>
</dbReference>
<dbReference type="SUPFAM" id="SSF51338">
    <property type="entry name" value="Composite domain of metallo-dependent hydrolases"/>
    <property type="match status" value="1"/>
</dbReference>
<dbReference type="InterPro" id="IPR011059">
    <property type="entry name" value="Metal-dep_hydrolase_composite"/>
</dbReference>
<feature type="signal peptide" evidence="1">
    <location>
        <begin position="1"/>
        <end position="19"/>
    </location>
</feature>
<dbReference type="PANTHER" id="PTHR43135">
    <property type="entry name" value="ALPHA-D-RIBOSE 1-METHYLPHOSPHONATE 5-TRIPHOSPHATE DIPHOSPHATASE"/>
    <property type="match status" value="1"/>
</dbReference>
<reference evidence="3 4" key="1">
    <citation type="submission" date="2016-10" db="EMBL/GenBank/DDBJ databases">
        <authorList>
            <person name="de Groot N.N."/>
        </authorList>
    </citation>
    <scope>NUCLEOTIDE SEQUENCE [LARGE SCALE GENOMIC DNA]</scope>
    <source>
        <strain evidence="3 4">CGMCC 1.9109</strain>
    </source>
</reference>
<dbReference type="PANTHER" id="PTHR43135:SF3">
    <property type="entry name" value="ALPHA-D-RIBOSE 1-METHYLPHOSPHONATE 5-TRIPHOSPHATE DIPHOSPHATASE"/>
    <property type="match status" value="1"/>
</dbReference>
<dbReference type="STRING" id="637679.GCA_001550055_02424"/>
<dbReference type="InterPro" id="IPR032466">
    <property type="entry name" value="Metal_Hydrolase"/>
</dbReference>
<keyword evidence="4" id="KW-1185">Reference proteome</keyword>
<dbReference type="GO" id="GO:0016810">
    <property type="term" value="F:hydrolase activity, acting on carbon-nitrogen (but not peptide) bonds"/>
    <property type="evidence" value="ECO:0007669"/>
    <property type="project" value="InterPro"/>
</dbReference>
<dbReference type="Pfam" id="PF01979">
    <property type="entry name" value="Amidohydro_1"/>
    <property type="match status" value="1"/>
</dbReference>
<dbReference type="RefSeq" id="WP_068305390.1">
    <property type="nucleotide sequence ID" value="NZ_FNAK01000002.1"/>
</dbReference>
<proteinExistence type="predicted"/>
<dbReference type="Gene3D" id="2.30.40.10">
    <property type="entry name" value="Urease, subunit C, domain 1"/>
    <property type="match status" value="1"/>
</dbReference>
<organism evidence="3 4">
    <name type="scientific">Kordiimonas lacus</name>
    <dbReference type="NCBI Taxonomy" id="637679"/>
    <lineage>
        <taxon>Bacteria</taxon>
        <taxon>Pseudomonadati</taxon>
        <taxon>Pseudomonadota</taxon>
        <taxon>Alphaproteobacteria</taxon>
        <taxon>Kordiimonadales</taxon>
        <taxon>Kordiimonadaceae</taxon>
        <taxon>Kordiimonas</taxon>
    </lineage>
</organism>
<gene>
    <name evidence="3" type="ORF">SAMN04488071_0712</name>
</gene>
<dbReference type="InterPro" id="IPR051781">
    <property type="entry name" value="Metallo-dep_Hydrolase"/>
</dbReference>